<dbReference type="PROSITE" id="PS51257">
    <property type="entry name" value="PROKAR_LIPOPROTEIN"/>
    <property type="match status" value="1"/>
</dbReference>
<keyword evidence="2" id="KW-0732">Signal</keyword>
<dbReference type="InterPro" id="IPR011047">
    <property type="entry name" value="Quinoprotein_ADH-like_sf"/>
</dbReference>
<organism evidence="3 4">
    <name type="scientific">Streptomyces smyrnaeus</name>
    <dbReference type="NCBI Taxonomy" id="1387713"/>
    <lineage>
        <taxon>Bacteria</taxon>
        <taxon>Bacillati</taxon>
        <taxon>Actinomycetota</taxon>
        <taxon>Actinomycetes</taxon>
        <taxon>Kitasatosporales</taxon>
        <taxon>Streptomycetaceae</taxon>
        <taxon>Streptomyces</taxon>
    </lineage>
</organism>
<feature type="region of interest" description="Disordered" evidence="1">
    <location>
        <begin position="25"/>
        <end position="48"/>
    </location>
</feature>
<comment type="caution">
    <text evidence="3">The sequence shown here is derived from an EMBL/GenBank/DDBJ whole genome shotgun (WGS) entry which is preliminary data.</text>
</comment>
<dbReference type="RefSeq" id="WP_209215042.1">
    <property type="nucleotide sequence ID" value="NZ_JAFFZM010000039.1"/>
</dbReference>
<reference evidence="3 4" key="1">
    <citation type="submission" date="2021-02" db="EMBL/GenBank/DDBJ databases">
        <title>Streptomyces spirodelae sp. nov., isolated from duckweed.</title>
        <authorList>
            <person name="Saimee Y."/>
            <person name="Duangmal K."/>
        </authorList>
    </citation>
    <scope>NUCLEOTIDE SEQUENCE [LARGE SCALE GENOMIC DNA]</scope>
    <source>
        <strain evidence="3 4">DSM 42105</strain>
    </source>
</reference>
<name>A0ABS3Y6Q8_9ACTN</name>
<feature type="chain" id="PRO_5045205654" description="Secreted protein" evidence="2">
    <location>
        <begin position="20"/>
        <end position="453"/>
    </location>
</feature>
<evidence type="ECO:0000256" key="2">
    <source>
        <dbReference type="SAM" id="SignalP"/>
    </source>
</evidence>
<evidence type="ECO:0000313" key="3">
    <source>
        <dbReference type="EMBL" id="MBO8203330.1"/>
    </source>
</evidence>
<gene>
    <name evidence="3" type="ORF">JW613_34365</name>
</gene>
<accession>A0ABS3Y6Q8</accession>
<feature type="signal peptide" evidence="2">
    <location>
        <begin position="1"/>
        <end position="19"/>
    </location>
</feature>
<evidence type="ECO:0000313" key="4">
    <source>
        <dbReference type="Proteomes" id="UP000721954"/>
    </source>
</evidence>
<dbReference type="GeneID" id="96263708"/>
<dbReference type="EMBL" id="JAFFZM010000039">
    <property type="protein sequence ID" value="MBO8203330.1"/>
    <property type="molecule type" value="Genomic_DNA"/>
</dbReference>
<dbReference type="SUPFAM" id="SSF50998">
    <property type="entry name" value="Quinoprotein alcohol dehydrogenase-like"/>
    <property type="match status" value="1"/>
</dbReference>
<proteinExistence type="predicted"/>
<evidence type="ECO:0008006" key="5">
    <source>
        <dbReference type="Google" id="ProtNLM"/>
    </source>
</evidence>
<evidence type="ECO:0000256" key="1">
    <source>
        <dbReference type="SAM" id="MobiDB-lite"/>
    </source>
</evidence>
<protein>
    <recommendedName>
        <fullName evidence="5">Secreted protein</fullName>
    </recommendedName>
</protein>
<sequence length="453" mass="46919">MSRSRTAAFAAVSLSVALAVGGCGSDDQDDGGGDASAAASAPEAELSHKVPMAKVSEMAGAQGMWTTGSHFVKADLKKIVGYPLDGGKPAWTVPLSGEICWSSPEPTEDGLIAVVYENDKKDPSVCTEVGLVDLKQGRLRWHRQALEDGSAAMFDEVTIGGGTVAAGGTSGSAGWTVGGRQLWGPSSDTRCPADGYAGSGDKLIAVRDCGTTDNPRLKVQTVDPRTRAADSTFSLPAGTENVHVVSADPLVLAADDGKAQGGSGVSEFLSVDDSTARGRLLATIPTTGGKYGKYDVDCPATEITDCKQVAVGKEAGALYLGTEKPVKAGSEAKNDVVALDLRTGKRKAHVEGSNVGAMTPIGLDKKGNVLAYQKANTYREEGGAVWRLDARTLKKTPLLRNNGSDYKIETSFEIGDSRALYAAGRLYLGADDVSEPSSTGLPTPLAAVYSTKG</sequence>
<keyword evidence="4" id="KW-1185">Reference proteome</keyword>
<dbReference type="Proteomes" id="UP000721954">
    <property type="component" value="Unassembled WGS sequence"/>
</dbReference>